<dbReference type="EMBL" id="JAINUF010000001">
    <property type="protein sequence ID" value="KAJ8380819.1"/>
    <property type="molecule type" value="Genomic_DNA"/>
</dbReference>
<dbReference type="Proteomes" id="UP001152622">
    <property type="component" value="Chromosome 1"/>
</dbReference>
<evidence type="ECO:0000313" key="1">
    <source>
        <dbReference type="EMBL" id="KAJ8380819.1"/>
    </source>
</evidence>
<reference evidence="1" key="1">
    <citation type="journal article" date="2023" name="Science">
        <title>Genome structures resolve the early diversification of teleost fishes.</title>
        <authorList>
            <person name="Parey E."/>
            <person name="Louis A."/>
            <person name="Montfort J."/>
            <person name="Bouchez O."/>
            <person name="Roques C."/>
            <person name="Iampietro C."/>
            <person name="Lluch J."/>
            <person name="Castinel A."/>
            <person name="Donnadieu C."/>
            <person name="Desvignes T."/>
            <person name="Floi Bucao C."/>
            <person name="Jouanno E."/>
            <person name="Wen M."/>
            <person name="Mejri S."/>
            <person name="Dirks R."/>
            <person name="Jansen H."/>
            <person name="Henkel C."/>
            <person name="Chen W.J."/>
            <person name="Zahm M."/>
            <person name="Cabau C."/>
            <person name="Klopp C."/>
            <person name="Thompson A.W."/>
            <person name="Robinson-Rechavi M."/>
            <person name="Braasch I."/>
            <person name="Lecointre G."/>
            <person name="Bobe J."/>
            <person name="Postlethwait J.H."/>
            <person name="Berthelot C."/>
            <person name="Roest Crollius H."/>
            <person name="Guiguen Y."/>
        </authorList>
    </citation>
    <scope>NUCLEOTIDE SEQUENCE</scope>
    <source>
        <strain evidence="1">WJC10195</strain>
    </source>
</reference>
<organism evidence="1 2">
    <name type="scientific">Synaphobranchus kaupii</name>
    <name type="common">Kaup's arrowtooth eel</name>
    <dbReference type="NCBI Taxonomy" id="118154"/>
    <lineage>
        <taxon>Eukaryota</taxon>
        <taxon>Metazoa</taxon>
        <taxon>Chordata</taxon>
        <taxon>Craniata</taxon>
        <taxon>Vertebrata</taxon>
        <taxon>Euteleostomi</taxon>
        <taxon>Actinopterygii</taxon>
        <taxon>Neopterygii</taxon>
        <taxon>Teleostei</taxon>
        <taxon>Anguilliformes</taxon>
        <taxon>Synaphobranchidae</taxon>
        <taxon>Synaphobranchus</taxon>
    </lineage>
</organism>
<dbReference type="AlphaFoldDB" id="A0A9Q1JDZ1"/>
<protein>
    <submittedName>
        <fullName evidence="1">Uncharacterized protein</fullName>
    </submittedName>
</protein>
<sequence length="70" mass="8003">MMGHLSENIHRVLRNVKLKSDDKKVQHVSQVYKSSVGCRLVVHSCQQTSDQPFSEDSQVCQLLWAMTSML</sequence>
<keyword evidence="2" id="KW-1185">Reference proteome</keyword>
<comment type="caution">
    <text evidence="1">The sequence shown here is derived from an EMBL/GenBank/DDBJ whole genome shotgun (WGS) entry which is preliminary data.</text>
</comment>
<proteinExistence type="predicted"/>
<gene>
    <name evidence="1" type="ORF">SKAU_G00015970</name>
</gene>
<name>A0A9Q1JDZ1_SYNKA</name>
<accession>A0A9Q1JDZ1</accession>
<evidence type="ECO:0000313" key="2">
    <source>
        <dbReference type="Proteomes" id="UP001152622"/>
    </source>
</evidence>